<dbReference type="PANTHER" id="PTHR10622">
    <property type="entry name" value="HET DOMAIN-CONTAINING PROTEIN"/>
    <property type="match status" value="1"/>
</dbReference>
<proteinExistence type="predicted"/>
<protein>
    <recommendedName>
        <fullName evidence="3">Nephrocystin 3-like N-terminal domain-containing protein</fullName>
    </recommendedName>
</protein>
<evidence type="ECO:0000259" key="3">
    <source>
        <dbReference type="Pfam" id="PF24883"/>
    </source>
</evidence>
<dbReference type="PANTHER" id="PTHR10622:SF13">
    <property type="entry name" value="NACHT DOMAIN-CONTAINING PROTEIN"/>
    <property type="match status" value="1"/>
</dbReference>
<sequence length="520" mass="59784">MKRQFESASPGRESSLESRRIIGRDIGNHSRRQGVEPGAPDGVTSSAEIRIDELHDIAYATFIRPPDHHGQSILRLSNQEAVNQRILDMDENDMPDTSRQEIDTVEDCYSDEEEDVDSDAEDRVTFAVITPLSCFLPYEYMAPVNINTSAPTFPIDRATAEAIVRLAVERQHVRWQEDIQAEPSLRRRHLTGGLTRGQFDDAWFESYTKPVLTRRDPYYWSKGEVVQALCFQPRIWLDITNTGNRGPSHLLAYLFHLRQAILTEPSLDGMLLLQSGSADNLNHKVRRMWKSLPPYEARIRAVVAALRTASLKFNMETTFVEEGAILNQVVIDMHSFIEESPISQFSVEERFMWSERRETTKPEDKIYSLLGIFDVEMPLFYSEGATQAYTRLREMIDRREKCMQYLCVSDPRDDKKRIEETKGGLLKDSYCWILENSDFRQWHSAQQNALLWVKGDPGKGKTMLLCGVIDELDQADPHTSLLSYFFCQATNARINNGIFLHVLASYNIKQQFLLAERTRS</sequence>
<reference evidence="4 5" key="1">
    <citation type="submission" date="2018-12" db="EMBL/GenBank/DDBJ databases">
        <title>Venturia inaequalis Genome Resource.</title>
        <authorList>
            <person name="Lichtner F.J."/>
        </authorList>
    </citation>
    <scope>NUCLEOTIDE SEQUENCE [LARGE SCALE GENOMIC DNA]</scope>
    <source>
        <strain evidence="4 5">120213</strain>
    </source>
</reference>
<accession>A0A8H3VGB5</accession>
<organism evidence="4 5">
    <name type="scientific">Venturia inaequalis</name>
    <name type="common">Apple scab fungus</name>
    <dbReference type="NCBI Taxonomy" id="5025"/>
    <lineage>
        <taxon>Eukaryota</taxon>
        <taxon>Fungi</taxon>
        <taxon>Dikarya</taxon>
        <taxon>Ascomycota</taxon>
        <taxon>Pezizomycotina</taxon>
        <taxon>Dothideomycetes</taxon>
        <taxon>Pleosporomycetidae</taxon>
        <taxon>Venturiales</taxon>
        <taxon>Venturiaceae</taxon>
        <taxon>Venturia</taxon>
    </lineage>
</organism>
<evidence type="ECO:0000313" key="5">
    <source>
        <dbReference type="Proteomes" id="UP000447873"/>
    </source>
</evidence>
<evidence type="ECO:0000256" key="2">
    <source>
        <dbReference type="SAM" id="MobiDB-lite"/>
    </source>
</evidence>
<feature type="region of interest" description="Disordered" evidence="2">
    <location>
        <begin position="25"/>
        <end position="44"/>
    </location>
</feature>
<evidence type="ECO:0000256" key="1">
    <source>
        <dbReference type="ARBA" id="ARBA00022737"/>
    </source>
</evidence>
<dbReference type="Proteomes" id="UP000447873">
    <property type="component" value="Unassembled WGS sequence"/>
</dbReference>
<dbReference type="EMBL" id="WNWS01000023">
    <property type="protein sequence ID" value="KAE9986992.1"/>
    <property type="molecule type" value="Genomic_DNA"/>
</dbReference>
<dbReference type="AlphaFoldDB" id="A0A8H3VGB5"/>
<feature type="domain" description="Nephrocystin 3-like N-terminal" evidence="3">
    <location>
        <begin position="430"/>
        <end position="493"/>
    </location>
</feature>
<evidence type="ECO:0000313" key="4">
    <source>
        <dbReference type="EMBL" id="KAE9986992.1"/>
    </source>
</evidence>
<comment type="caution">
    <text evidence="4">The sequence shown here is derived from an EMBL/GenBank/DDBJ whole genome shotgun (WGS) entry which is preliminary data.</text>
</comment>
<keyword evidence="1" id="KW-0677">Repeat</keyword>
<dbReference type="InterPro" id="IPR056884">
    <property type="entry name" value="NPHP3-like_N"/>
</dbReference>
<name>A0A8H3VGB5_VENIN</name>
<gene>
    <name evidence="4" type="ORF">EG328_004124</name>
</gene>
<dbReference type="Pfam" id="PF24883">
    <property type="entry name" value="NPHP3_N"/>
    <property type="match status" value="1"/>
</dbReference>